<accession>A0A286UKP6</accession>
<name>A0A286UKP6_9AGAM</name>
<sequence length="247" mass="28628">MSLSTQLSVDSESTWHDEDLEMNSEDWVLSQVAIEILREVNNTKGEERNGPYLRDLEKTQTSIEDHVKEHASVVIYPSQQFFIVVELNERTRYGVKFFDENLIFCPLQDEPSSIQHSTRETQLHPGGKSGPFYNPDDSRMKLQEGYYQNPSITTEQTILSDSVNLERKGSFDSNNPSNLSYPKQSINTSLIEDYSQPNYSQFTYLSQLYTEQIDSFDSSFVQQDGEFNEFEFFHELSCTHTDTRIVH</sequence>
<evidence type="ECO:0000256" key="1">
    <source>
        <dbReference type="SAM" id="MobiDB-lite"/>
    </source>
</evidence>
<comment type="caution">
    <text evidence="2">The sequence shown here is derived from an EMBL/GenBank/DDBJ whole genome shotgun (WGS) entry which is preliminary data.</text>
</comment>
<evidence type="ECO:0000313" key="2">
    <source>
        <dbReference type="EMBL" id="PAV20160.1"/>
    </source>
</evidence>
<dbReference type="EMBL" id="NBII01000004">
    <property type="protein sequence ID" value="PAV20160.1"/>
    <property type="molecule type" value="Genomic_DNA"/>
</dbReference>
<protein>
    <submittedName>
        <fullName evidence="2">Uncharacterized protein</fullName>
    </submittedName>
</protein>
<dbReference type="AlphaFoldDB" id="A0A286UKP6"/>
<feature type="region of interest" description="Disordered" evidence="1">
    <location>
        <begin position="114"/>
        <end position="136"/>
    </location>
</feature>
<keyword evidence="3" id="KW-1185">Reference proteome</keyword>
<dbReference type="Proteomes" id="UP000217199">
    <property type="component" value="Unassembled WGS sequence"/>
</dbReference>
<dbReference type="InParanoid" id="A0A286UKP6"/>
<proteinExistence type="predicted"/>
<organism evidence="2 3">
    <name type="scientific">Pyrrhoderma noxium</name>
    <dbReference type="NCBI Taxonomy" id="2282107"/>
    <lineage>
        <taxon>Eukaryota</taxon>
        <taxon>Fungi</taxon>
        <taxon>Dikarya</taxon>
        <taxon>Basidiomycota</taxon>
        <taxon>Agaricomycotina</taxon>
        <taxon>Agaricomycetes</taxon>
        <taxon>Hymenochaetales</taxon>
        <taxon>Hymenochaetaceae</taxon>
        <taxon>Pyrrhoderma</taxon>
    </lineage>
</organism>
<evidence type="ECO:0000313" key="3">
    <source>
        <dbReference type="Proteomes" id="UP000217199"/>
    </source>
</evidence>
<gene>
    <name evidence="2" type="ORF">PNOK_0509400</name>
</gene>
<reference evidence="2 3" key="1">
    <citation type="journal article" date="2017" name="Mol. Ecol.">
        <title>Comparative and population genomic landscape of Phellinus noxius: A hypervariable fungus causing root rot in trees.</title>
        <authorList>
            <person name="Chung C.L."/>
            <person name="Lee T.J."/>
            <person name="Akiba M."/>
            <person name="Lee H.H."/>
            <person name="Kuo T.H."/>
            <person name="Liu D."/>
            <person name="Ke H.M."/>
            <person name="Yokoi T."/>
            <person name="Roa M.B."/>
            <person name="Lu M.J."/>
            <person name="Chang Y.Y."/>
            <person name="Ann P.J."/>
            <person name="Tsai J.N."/>
            <person name="Chen C.Y."/>
            <person name="Tzean S.S."/>
            <person name="Ota Y."/>
            <person name="Hattori T."/>
            <person name="Sahashi N."/>
            <person name="Liou R.F."/>
            <person name="Kikuchi T."/>
            <person name="Tsai I.J."/>
        </authorList>
    </citation>
    <scope>NUCLEOTIDE SEQUENCE [LARGE SCALE GENOMIC DNA]</scope>
    <source>
        <strain evidence="2 3">FFPRI411160</strain>
    </source>
</reference>